<proteinExistence type="predicted"/>
<dbReference type="PANTHER" id="PTHR38111:SF11">
    <property type="entry name" value="TRANSCRIPTION FACTOR DOMAIN-CONTAINING PROTEIN-RELATED"/>
    <property type="match status" value="1"/>
</dbReference>
<dbReference type="EMBL" id="JAVRRG010000039">
    <property type="protein sequence ID" value="KAK5093839.1"/>
    <property type="molecule type" value="Genomic_DNA"/>
</dbReference>
<evidence type="ECO:0000313" key="2">
    <source>
        <dbReference type="Proteomes" id="UP001345013"/>
    </source>
</evidence>
<dbReference type="InterPro" id="IPR053178">
    <property type="entry name" value="Osmoadaptation_assoc"/>
</dbReference>
<reference evidence="1 2" key="1">
    <citation type="submission" date="2023-08" db="EMBL/GenBank/DDBJ databases">
        <title>Black Yeasts Isolated from many extreme environments.</title>
        <authorList>
            <person name="Coleine C."/>
            <person name="Stajich J.E."/>
            <person name="Selbmann L."/>
        </authorList>
    </citation>
    <scope>NUCLEOTIDE SEQUENCE [LARGE SCALE GENOMIC DNA]</scope>
    <source>
        <strain evidence="1 2">CCFEE 5885</strain>
    </source>
</reference>
<keyword evidence="2" id="KW-1185">Reference proteome</keyword>
<accession>A0ABR0KEZ6</accession>
<evidence type="ECO:0000313" key="1">
    <source>
        <dbReference type="EMBL" id="KAK5093839.1"/>
    </source>
</evidence>
<dbReference type="InterPro" id="IPR021858">
    <property type="entry name" value="Fun_TF"/>
</dbReference>
<name>A0ABR0KEZ6_9EURO</name>
<dbReference type="Proteomes" id="UP001345013">
    <property type="component" value="Unassembled WGS sequence"/>
</dbReference>
<organism evidence="1 2">
    <name type="scientific">Lithohypha guttulata</name>
    <dbReference type="NCBI Taxonomy" id="1690604"/>
    <lineage>
        <taxon>Eukaryota</taxon>
        <taxon>Fungi</taxon>
        <taxon>Dikarya</taxon>
        <taxon>Ascomycota</taxon>
        <taxon>Pezizomycotina</taxon>
        <taxon>Eurotiomycetes</taxon>
        <taxon>Chaetothyriomycetidae</taxon>
        <taxon>Chaetothyriales</taxon>
        <taxon>Trichomeriaceae</taxon>
        <taxon>Lithohypha</taxon>
    </lineage>
</organism>
<protein>
    <submittedName>
        <fullName evidence="1">Uncharacterized protein</fullName>
    </submittedName>
</protein>
<dbReference type="Pfam" id="PF11951">
    <property type="entry name" value="Fungal_trans_2"/>
    <property type="match status" value="1"/>
</dbReference>
<sequence length="431" mass="48085">MNGVFLESYFPGSRGSFGLPTDSRLNVSTLWLSTTYELSLTDHLLSDALSALSLSYIEQQDGFDGTSHRSKTMYGRAMRALSMKLMDQDEASEDATLAAAMALTAYELQNASKAGVPGWLSHVKGALRLVQLRGSKNVATSFGQQLFLGTRLTDFIADIGKRKAIEPHALSFPNAFTGQLSSFAKLFDILQTIPSILEQGDDIVASLQDSSEVELASKITIMSYTCQEFESRLMSWRGQLGREKAIGYQDQLYWEEPSMLYHTLPVDSSARIFPTFFCFQNLDIAQQLVLHWAGLMFMHLSQYRSEQGVQRLDVDLPSLYSTDVERAAVAAKCMELAINITKSLEYFVHPDMGLTALDFLGLPVNLVFGYLTTRDAKERFWFNVIFDRLSAMSPGFGEFMKAMAYQGGGGKAFNQLVLQRNYDPAKYEDGI</sequence>
<gene>
    <name evidence="1" type="ORF">LTR24_004034</name>
</gene>
<dbReference type="PANTHER" id="PTHR38111">
    <property type="entry name" value="ZN(2)-C6 FUNGAL-TYPE DOMAIN-CONTAINING PROTEIN-RELATED"/>
    <property type="match status" value="1"/>
</dbReference>
<comment type="caution">
    <text evidence="1">The sequence shown here is derived from an EMBL/GenBank/DDBJ whole genome shotgun (WGS) entry which is preliminary data.</text>
</comment>